<keyword evidence="6 7" id="KW-0961">Cell wall biogenesis/degradation</keyword>
<dbReference type="PROSITE" id="PS00924">
    <property type="entry name" value="ASP_GLU_RACEMASE_2"/>
    <property type="match status" value="1"/>
</dbReference>
<dbReference type="Pfam" id="PF01177">
    <property type="entry name" value="Asp_Glu_race"/>
    <property type="match status" value="1"/>
</dbReference>
<dbReference type="UniPathway" id="UPA00219"/>
<dbReference type="eggNOG" id="COG0796">
    <property type="taxonomic scope" value="Bacteria"/>
</dbReference>
<dbReference type="InterPro" id="IPR018187">
    <property type="entry name" value="Asp/Glu_racemase_AS_1"/>
</dbReference>
<dbReference type="RefSeq" id="WP_011828894.1">
    <property type="nucleotide sequence ID" value="NC_008825.1"/>
</dbReference>
<protein>
    <recommendedName>
        <fullName evidence="2 7">Glutamate racemase</fullName>
        <ecNumber evidence="2 7">5.1.1.3</ecNumber>
    </recommendedName>
</protein>
<dbReference type="InterPro" id="IPR001920">
    <property type="entry name" value="Asp/Glu_race"/>
</dbReference>
<evidence type="ECO:0000256" key="7">
    <source>
        <dbReference type="HAMAP-Rule" id="MF_00258"/>
    </source>
</evidence>
<dbReference type="PROSITE" id="PS00923">
    <property type="entry name" value="ASP_GLU_RACEMASE_1"/>
    <property type="match status" value="1"/>
</dbReference>
<dbReference type="PANTHER" id="PTHR21198">
    <property type="entry name" value="GLUTAMATE RACEMASE"/>
    <property type="match status" value="1"/>
</dbReference>
<dbReference type="InterPro" id="IPR015942">
    <property type="entry name" value="Asp/Glu/hydantoin_racemase"/>
</dbReference>
<feature type="binding site" evidence="7">
    <location>
        <begin position="85"/>
        <end position="86"/>
    </location>
    <ligand>
        <name>substrate</name>
    </ligand>
</feature>
<dbReference type="HOGENOM" id="CLU_052344_2_1_4"/>
<dbReference type="HAMAP" id="MF_00258">
    <property type="entry name" value="Glu_racemase"/>
    <property type="match status" value="1"/>
</dbReference>
<proteinExistence type="inferred from homology"/>
<dbReference type="FunFam" id="3.40.50.1860:FF:000001">
    <property type="entry name" value="Glutamate racemase"/>
    <property type="match status" value="1"/>
</dbReference>
<feature type="active site" description="Proton donor/acceptor" evidence="7">
    <location>
        <position position="84"/>
    </location>
</feature>
<comment type="function">
    <text evidence="7">Provides the (R)-glutamate required for cell wall biosynthesis.</text>
</comment>
<dbReference type="InterPro" id="IPR004391">
    <property type="entry name" value="Glu_race"/>
</dbReference>
<dbReference type="GO" id="GO:0009252">
    <property type="term" value="P:peptidoglycan biosynthetic process"/>
    <property type="evidence" value="ECO:0007669"/>
    <property type="project" value="UniProtKB-UniRule"/>
</dbReference>
<evidence type="ECO:0000313" key="8">
    <source>
        <dbReference type="EMBL" id="ABM94257.1"/>
    </source>
</evidence>
<dbReference type="SUPFAM" id="SSF53681">
    <property type="entry name" value="Aspartate/glutamate racemase"/>
    <property type="match status" value="2"/>
</dbReference>
<name>A2SFB8_METPP</name>
<sequence length="276" mass="29299">MTNTAAPLDDRPSAACIGVFDSGVGGLSVLRALHRHLPHSRLLYVADSGFAPYGERDEGYVVERSRVLTTHLLREGAQLIVVACNTATAAAVRALREEHADVQFVGVEPGIKPAIALSRSGRIGVMATRGTLASDKFRRLVSSHAQGAQLHLQACAGLAHAIEAGDANSAEVLALVDRYTAPLREAAVDTVVLGCTHYPFVAQHIQRALGAGVQLVDTADAVARRVQQLIVGLRSADVQAAARPARLWTTGDLATLTLVAGRWLDFEVETRQLPAV</sequence>
<evidence type="ECO:0000256" key="4">
    <source>
        <dbReference type="ARBA" id="ARBA00022984"/>
    </source>
</evidence>
<feature type="binding site" evidence="7">
    <location>
        <begin position="196"/>
        <end position="197"/>
    </location>
    <ligand>
        <name>substrate</name>
    </ligand>
</feature>
<feature type="binding site" evidence="7">
    <location>
        <begin position="21"/>
        <end position="22"/>
    </location>
    <ligand>
        <name>substrate</name>
    </ligand>
</feature>
<evidence type="ECO:0000256" key="5">
    <source>
        <dbReference type="ARBA" id="ARBA00023235"/>
    </source>
</evidence>
<feature type="binding site" evidence="7">
    <location>
        <begin position="53"/>
        <end position="54"/>
    </location>
    <ligand>
        <name>substrate</name>
    </ligand>
</feature>
<dbReference type="EMBL" id="CP000555">
    <property type="protein sequence ID" value="ABM94257.1"/>
    <property type="molecule type" value="Genomic_DNA"/>
</dbReference>
<dbReference type="GO" id="GO:0008881">
    <property type="term" value="F:glutamate racemase activity"/>
    <property type="evidence" value="ECO:0007669"/>
    <property type="project" value="UniProtKB-UniRule"/>
</dbReference>
<evidence type="ECO:0000256" key="1">
    <source>
        <dbReference type="ARBA" id="ARBA00001602"/>
    </source>
</evidence>
<keyword evidence="5 7" id="KW-0413">Isomerase</keyword>
<feature type="active site" description="Proton donor/acceptor" evidence="7">
    <location>
        <position position="195"/>
    </location>
</feature>
<dbReference type="GO" id="GO:0008360">
    <property type="term" value="P:regulation of cell shape"/>
    <property type="evidence" value="ECO:0007669"/>
    <property type="project" value="UniProtKB-KW"/>
</dbReference>
<comment type="pathway">
    <text evidence="7">Cell wall biogenesis; peptidoglycan biosynthesis.</text>
</comment>
<keyword evidence="4 7" id="KW-0573">Peptidoglycan synthesis</keyword>
<dbReference type="Proteomes" id="UP000000366">
    <property type="component" value="Chromosome"/>
</dbReference>
<comment type="catalytic activity">
    <reaction evidence="1 7">
        <text>L-glutamate = D-glutamate</text>
        <dbReference type="Rhea" id="RHEA:12813"/>
        <dbReference type="ChEBI" id="CHEBI:29985"/>
        <dbReference type="ChEBI" id="CHEBI:29986"/>
        <dbReference type="EC" id="5.1.1.3"/>
    </reaction>
</comment>
<dbReference type="KEGG" id="mpt:Mpe_A1295"/>
<dbReference type="AlphaFoldDB" id="A2SFB8"/>
<organism evidence="8 9">
    <name type="scientific">Methylibium petroleiphilum (strain ATCC BAA-1232 / LMG 22953 / PM1)</name>
    <dbReference type="NCBI Taxonomy" id="420662"/>
    <lineage>
        <taxon>Bacteria</taxon>
        <taxon>Pseudomonadati</taxon>
        <taxon>Pseudomonadota</taxon>
        <taxon>Betaproteobacteria</taxon>
        <taxon>Burkholderiales</taxon>
        <taxon>Sphaerotilaceae</taxon>
        <taxon>Methylibium</taxon>
    </lineage>
</organism>
<evidence type="ECO:0000256" key="6">
    <source>
        <dbReference type="ARBA" id="ARBA00023316"/>
    </source>
</evidence>
<dbReference type="InterPro" id="IPR033134">
    <property type="entry name" value="Asp/Glu_racemase_AS_2"/>
</dbReference>
<reference evidence="8 9" key="1">
    <citation type="journal article" date="2007" name="J. Bacteriol.">
        <title>Whole-genome analysis of the methyl tert-butyl ether-degrading beta-proteobacterium Methylibium petroleiphilum PM1.</title>
        <authorList>
            <person name="Kane S.R."/>
            <person name="Chakicherla A.Y."/>
            <person name="Chain P.S.G."/>
            <person name="Schmidt R."/>
            <person name="Shin M.W."/>
            <person name="Legler T.C."/>
            <person name="Scow K.M."/>
            <person name="Larimer F.W."/>
            <person name="Lucas S.M."/>
            <person name="Richardson P.M."/>
            <person name="Hristova K.R."/>
        </authorList>
    </citation>
    <scope>NUCLEOTIDE SEQUENCE [LARGE SCALE GENOMIC DNA]</scope>
    <source>
        <strain evidence="9">ATCC BAA-1232 / LMG 22953 / PM1</strain>
    </source>
</reference>
<accession>A2SFB8</accession>
<dbReference type="STRING" id="420662.Mpe_A1295"/>
<dbReference type="Gene3D" id="3.40.50.1860">
    <property type="match status" value="2"/>
</dbReference>
<dbReference type="NCBIfam" id="TIGR00067">
    <property type="entry name" value="glut_race"/>
    <property type="match status" value="1"/>
</dbReference>
<dbReference type="EC" id="5.1.1.3" evidence="2 7"/>
<gene>
    <name evidence="7" type="primary">murI</name>
    <name evidence="8" type="ordered locus">Mpe_A1295</name>
</gene>
<evidence type="ECO:0000256" key="2">
    <source>
        <dbReference type="ARBA" id="ARBA00013090"/>
    </source>
</evidence>
<evidence type="ECO:0000313" key="9">
    <source>
        <dbReference type="Proteomes" id="UP000000366"/>
    </source>
</evidence>
<evidence type="ECO:0000256" key="3">
    <source>
        <dbReference type="ARBA" id="ARBA00022960"/>
    </source>
</evidence>
<dbReference type="GO" id="GO:0071555">
    <property type="term" value="P:cell wall organization"/>
    <property type="evidence" value="ECO:0007669"/>
    <property type="project" value="UniProtKB-KW"/>
</dbReference>
<keyword evidence="3 7" id="KW-0133">Cell shape</keyword>
<dbReference type="PANTHER" id="PTHR21198:SF2">
    <property type="entry name" value="GLUTAMATE RACEMASE"/>
    <property type="match status" value="1"/>
</dbReference>
<keyword evidence="9" id="KW-1185">Reference proteome</keyword>
<comment type="similarity">
    <text evidence="7">Belongs to the aspartate/glutamate racemases family.</text>
</comment>